<dbReference type="Proteomes" id="UP000241362">
    <property type="component" value="Unassembled WGS sequence"/>
</dbReference>
<name>A0A2T4J4T8_FUSBL</name>
<dbReference type="Pfam" id="PF00857">
    <property type="entry name" value="Isochorismatase"/>
    <property type="match status" value="1"/>
</dbReference>
<accession>A0A2T4J4T8</accession>
<dbReference type="EMBL" id="PZKE01000025">
    <property type="protein sequence ID" value="PTE12848.1"/>
    <property type="molecule type" value="Genomic_DNA"/>
</dbReference>
<evidence type="ECO:0000313" key="3">
    <source>
        <dbReference type="EMBL" id="PTE12848.1"/>
    </source>
</evidence>
<keyword evidence="1" id="KW-0378">Hydrolase</keyword>
<dbReference type="AlphaFoldDB" id="A0A2T4J4T8"/>
<organism evidence="3 4">
    <name type="scientific">Fuscovulum blasticum DSM 2131</name>
    <dbReference type="NCBI Taxonomy" id="1188250"/>
    <lineage>
        <taxon>Bacteria</taxon>
        <taxon>Pseudomonadati</taxon>
        <taxon>Pseudomonadota</taxon>
        <taxon>Alphaproteobacteria</taxon>
        <taxon>Rhodobacterales</taxon>
        <taxon>Paracoccaceae</taxon>
        <taxon>Pseudogemmobacter</taxon>
    </lineage>
</organism>
<evidence type="ECO:0000259" key="2">
    <source>
        <dbReference type="Pfam" id="PF00857"/>
    </source>
</evidence>
<reference evidence="3 4" key="1">
    <citation type="submission" date="2018-03" db="EMBL/GenBank/DDBJ databases">
        <title>Rhodobacter blasticus.</title>
        <authorList>
            <person name="Meyer T.E."/>
            <person name="Miller S."/>
            <person name="Lodha T."/>
            <person name="Gandham S."/>
            <person name="Chintalapati S."/>
            <person name="Chintalapati V.R."/>
        </authorList>
    </citation>
    <scope>NUCLEOTIDE SEQUENCE [LARGE SCALE GENOMIC DNA]</scope>
    <source>
        <strain evidence="3 4">DSM 2131</strain>
    </source>
</reference>
<proteinExistence type="predicted"/>
<keyword evidence="4" id="KW-1185">Reference proteome</keyword>
<feature type="domain" description="Isochorismatase-like" evidence="2">
    <location>
        <begin position="3"/>
        <end position="150"/>
    </location>
</feature>
<dbReference type="InterPro" id="IPR000868">
    <property type="entry name" value="Isochorismatase-like_dom"/>
</dbReference>
<dbReference type="SUPFAM" id="SSF52499">
    <property type="entry name" value="Isochorismatase-like hydrolases"/>
    <property type="match status" value="1"/>
</dbReference>
<dbReference type="PANTHER" id="PTHR43540">
    <property type="entry name" value="PEROXYUREIDOACRYLATE/UREIDOACRYLATE AMIDOHYDROLASE-RELATED"/>
    <property type="match status" value="1"/>
</dbReference>
<dbReference type="RefSeq" id="WP_107674607.1">
    <property type="nucleotide sequence ID" value="NZ_PZKE01000025.1"/>
</dbReference>
<comment type="caution">
    <text evidence="3">The sequence shown here is derived from an EMBL/GenBank/DDBJ whole genome shotgun (WGS) entry which is preliminary data.</text>
</comment>
<dbReference type="CDD" id="cd01014">
    <property type="entry name" value="nicotinamidase_related"/>
    <property type="match status" value="1"/>
</dbReference>
<dbReference type="GO" id="GO:0016787">
    <property type="term" value="F:hydrolase activity"/>
    <property type="evidence" value="ECO:0007669"/>
    <property type="project" value="UniProtKB-KW"/>
</dbReference>
<evidence type="ECO:0000313" key="4">
    <source>
        <dbReference type="Proteomes" id="UP000241362"/>
    </source>
</evidence>
<sequence>MTTALLVIDMQEGMAARTRAGRPRANPQAEEHVAALLALFRARGLPVVHVHHDDPDPAAPFRKGTPDGAPMECALPAPGEAVFWKQGSSAFAGTGLDAHLRRAGISRIVLVGAVAAFCVTSTCRSASDLGFQVILPGDALIGFDIPAHDGSGRIDADTVLRVTLALLGADFAQVVATGAVAGLV</sequence>
<evidence type="ECO:0000256" key="1">
    <source>
        <dbReference type="ARBA" id="ARBA00022801"/>
    </source>
</evidence>
<gene>
    <name evidence="3" type="ORF">C5F44_16285</name>
</gene>
<dbReference type="InterPro" id="IPR050272">
    <property type="entry name" value="Isochorismatase-like_hydrls"/>
</dbReference>
<dbReference type="PANTHER" id="PTHR43540:SF1">
    <property type="entry name" value="ISOCHORISMATASE HYDROLASE"/>
    <property type="match status" value="1"/>
</dbReference>
<dbReference type="Gene3D" id="3.40.50.850">
    <property type="entry name" value="Isochorismatase-like"/>
    <property type="match status" value="1"/>
</dbReference>
<dbReference type="InterPro" id="IPR036380">
    <property type="entry name" value="Isochorismatase-like_sf"/>
</dbReference>
<protein>
    <submittedName>
        <fullName evidence="3">Isochorismatase</fullName>
    </submittedName>
</protein>